<feature type="transmembrane region" description="Helical" evidence="1">
    <location>
        <begin position="165"/>
        <end position="181"/>
    </location>
</feature>
<protein>
    <submittedName>
        <fullName evidence="3">DUF4339 domain-containing protein</fullName>
    </submittedName>
</protein>
<keyword evidence="4" id="KW-1185">Reference proteome</keyword>
<dbReference type="Proteomes" id="UP000639004">
    <property type="component" value="Unassembled WGS sequence"/>
</dbReference>
<name>A0ABS0TT49_SERPR</name>
<dbReference type="RefSeq" id="WP_198642257.1">
    <property type="nucleotide sequence ID" value="NZ_JAEHSL010000004.1"/>
</dbReference>
<gene>
    <name evidence="3" type="ORF">JEQ07_08910</name>
</gene>
<reference evidence="3 4" key="1">
    <citation type="submission" date="2020-12" db="EMBL/GenBank/DDBJ databases">
        <title>Enhanced detection system for hospital associated transmission using whole genome sequencing surveillance.</title>
        <authorList>
            <person name="Harrison L.H."/>
            <person name="Van Tyne D."/>
            <person name="Marsh J.W."/>
            <person name="Griffith M.P."/>
            <person name="Snyder D.J."/>
            <person name="Cooper V.S."/>
            <person name="Mustapha M."/>
        </authorList>
    </citation>
    <scope>NUCLEOTIDE SEQUENCE [LARGE SCALE GENOMIC DNA]</scope>
    <source>
        <strain evidence="3 4">SER00238</strain>
    </source>
</reference>
<evidence type="ECO:0000313" key="4">
    <source>
        <dbReference type="Proteomes" id="UP000639004"/>
    </source>
</evidence>
<keyword evidence="1" id="KW-0812">Transmembrane</keyword>
<sequence>MNTTEWFYEKHGQRHGPFSEAHLSALLENGTLDALTLVWQADMPAWSPAGSSPLAIHLPRNTPPPLPGHTISNTVVWVLALAPLLGFMLEAFIAGMVYGNEDSAMEAVFNGQFFYIPLILNIALSYGDERNLKKAGIDTRGYGKLAWLVPVYLWKRARALSQTPAYFWVWLATFSLVIVASL</sequence>
<comment type="caution">
    <text evidence="3">The sequence shown here is derived from an EMBL/GenBank/DDBJ whole genome shotgun (WGS) entry which is preliminary data.</text>
</comment>
<evidence type="ECO:0000313" key="3">
    <source>
        <dbReference type="EMBL" id="MBI6180521.1"/>
    </source>
</evidence>
<keyword evidence="1" id="KW-1133">Transmembrane helix</keyword>
<keyword evidence="1" id="KW-0472">Membrane</keyword>
<feature type="transmembrane region" description="Helical" evidence="1">
    <location>
        <begin position="104"/>
        <end position="124"/>
    </location>
</feature>
<evidence type="ECO:0000259" key="2">
    <source>
        <dbReference type="Pfam" id="PF14237"/>
    </source>
</evidence>
<dbReference type="Pfam" id="PF14237">
    <property type="entry name" value="GYF_2"/>
    <property type="match status" value="1"/>
</dbReference>
<evidence type="ECO:0000256" key="1">
    <source>
        <dbReference type="SAM" id="Phobius"/>
    </source>
</evidence>
<feature type="domain" description="GYF" evidence="2">
    <location>
        <begin position="6"/>
        <end position="51"/>
    </location>
</feature>
<accession>A0ABS0TT49</accession>
<dbReference type="InterPro" id="IPR025640">
    <property type="entry name" value="GYF_2"/>
</dbReference>
<dbReference type="EMBL" id="JAEHSL010000004">
    <property type="protein sequence ID" value="MBI6180521.1"/>
    <property type="molecule type" value="Genomic_DNA"/>
</dbReference>
<proteinExistence type="predicted"/>
<feature type="transmembrane region" description="Helical" evidence="1">
    <location>
        <begin position="75"/>
        <end position="98"/>
    </location>
</feature>
<organism evidence="3 4">
    <name type="scientific">Serratia proteamaculans</name>
    <dbReference type="NCBI Taxonomy" id="28151"/>
    <lineage>
        <taxon>Bacteria</taxon>
        <taxon>Pseudomonadati</taxon>
        <taxon>Pseudomonadota</taxon>
        <taxon>Gammaproteobacteria</taxon>
        <taxon>Enterobacterales</taxon>
        <taxon>Yersiniaceae</taxon>
        <taxon>Serratia</taxon>
    </lineage>
</organism>